<dbReference type="GO" id="GO:0016787">
    <property type="term" value="F:hydrolase activity"/>
    <property type="evidence" value="ECO:0007669"/>
    <property type="project" value="UniProtKB-KW"/>
</dbReference>
<protein>
    <submittedName>
        <fullName evidence="1">Bleomycin hydrolase</fullName>
    </submittedName>
</protein>
<dbReference type="AlphaFoldDB" id="A0A627LX15"/>
<sequence>FGKDSGYFDPESVGKYILIKKKDLWAFIEHLKFFHDFSLEFVDWHESNGFFDFVYLDVENSTFDIDYEDTGE</sequence>
<organism evidence="1">
    <name type="scientific">Salmonella newport</name>
    <dbReference type="NCBI Taxonomy" id="108619"/>
    <lineage>
        <taxon>Bacteria</taxon>
        <taxon>Pseudomonadati</taxon>
        <taxon>Pseudomonadota</taxon>
        <taxon>Gammaproteobacteria</taxon>
        <taxon>Enterobacterales</taxon>
        <taxon>Enterobacteriaceae</taxon>
        <taxon>Salmonella</taxon>
    </lineage>
</organism>
<keyword evidence="1" id="KW-0378">Hydrolase</keyword>
<comment type="caution">
    <text evidence="1">The sequence shown here is derived from an EMBL/GenBank/DDBJ whole genome shotgun (WGS) entry which is preliminary data.</text>
</comment>
<dbReference type="EMBL" id="AALPAA010000038">
    <property type="protein sequence ID" value="EDB9186176.1"/>
    <property type="molecule type" value="Genomic_DNA"/>
</dbReference>
<proteinExistence type="predicted"/>
<gene>
    <name evidence="1" type="ORF">BEU65_24355</name>
</gene>
<reference evidence="1" key="1">
    <citation type="submission" date="2018-07" db="EMBL/GenBank/DDBJ databases">
        <authorList>
            <consortium name="Veterinary Laboratory Investigation and Response Network"/>
        </authorList>
    </citation>
    <scope>NUCLEOTIDE SEQUENCE</scope>
    <source>
        <strain evidence="1">V-CLASP-D-22</strain>
    </source>
</reference>
<evidence type="ECO:0000313" key="1">
    <source>
        <dbReference type="EMBL" id="EDB9186176.1"/>
    </source>
</evidence>
<feature type="non-terminal residue" evidence="1">
    <location>
        <position position="1"/>
    </location>
</feature>
<name>A0A627LX15_SALNE</name>
<accession>A0A627LX15</accession>